<comment type="subcellular location">
    <subcellularLocation>
        <location evidence="1">Nucleus</location>
    </subcellularLocation>
</comment>
<evidence type="ECO:0000259" key="8">
    <source>
        <dbReference type="PROSITE" id="PS50157"/>
    </source>
</evidence>
<comment type="caution">
    <text evidence="9">The sequence shown here is derived from an EMBL/GenBank/DDBJ whole genome shotgun (WGS) entry which is preliminary data.</text>
</comment>
<dbReference type="GO" id="GO:0008270">
    <property type="term" value="F:zinc ion binding"/>
    <property type="evidence" value="ECO:0007669"/>
    <property type="project" value="UniProtKB-KW"/>
</dbReference>
<dbReference type="GO" id="GO:0000978">
    <property type="term" value="F:RNA polymerase II cis-regulatory region sequence-specific DNA binding"/>
    <property type="evidence" value="ECO:0007669"/>
    <property type="project" value="TreeGrafter"/>
</dbReference>
<dbReference type="GO" id="GO:0005634">
    <property type="term" value="C:nucleus"/>
    <property type="evidence" value="ECO:0007669"/>
    <property type="project" value="UniProtKB-SubCell"/>
</dbReference>
<dbReference type="Pfam" id="PF23015">
    <property type="entry name" value="zf-WIZ"/>
    <property type="match status" value="1"/>
</dbReference>
<dbReference type="PROSITE" id="PS50157">
    <property type="entry name" value="ZINC_FINGER_C2H2_2"/>
    <property type="match status" value="2"/>
</dbReference>
<evidence type="ECO:0000256" key="3">
    <source>
        <dbReference type="ARBA" id="ARBA00022771"/>
    </source>
</evidence>
<dbReference type="Gene3D" id="3.30.160.60">
    <property type="entry name" value="Classic Zinc Finger"/>
    <property type="match status" value="2"/>
</dbReference>
<dbReference type="PANTHER" id="PTHR24396">
    <property type="entry name" value="ZINC FINGER PROTEIN"/>
    <property type="match status" value="1"/>
</dbReference>
<dbReference type="Proteomes" id="UP001046870">
    <property type="component" value="Chromosome 2"/>
</dbReference>
<dbReference type="InterPro" id="IPR036236">
    <property type="entry name" value="Znf_C2H2_sf"/>
</dbReference>
<feature type="compositionally biased region" description="Basic and acidic residues" evidence="7">
    <location>
        <begin position="1088"/>
        <end position="1099"/>
    </location>
</feature>
<keyword evidence="5" id="KW-0539">Nucleus</keyword>
<dbReference type="EMBL" id="JAFDVH010000002">
    <property type="protein sequence ID" value="KAG7488243.1"/>
    <property type="molecule type" value="Genomic_DNA"/>
</dbReference>
<feature type="region of interest" description="Disordered" evidence="7">
    <location>
        <begin position="1082"/>
        <end position="1104"/>
    </location>
</feature>
<proteinExistence type="predicted"/>
<organism evidence="9 10">
    <name type="scientific">Megalops atlanticus</name>
    <name type="common">Tarpon</name>
    <name type="synonym">Clupea gigantea</name>
    <dbReference type="NCBI Taxonomy" id="7932"/>
    <lineage>
        <taxon>Eukaryota</taxon>
        <taxon>Metazoa</taxon>
        <taxon>Chordata</taxon>
        <taxon>Craniata</taxon>
        <taxon>Vertebrata</taxon>
        <taxon>Euteleostomi</taxon>
        <taxon>Actinopterygii</taxon>
        <taxon>Neopterygii</taxon>
        <taxon>Teleostei</taxon>
        <taxon>Elopiformes</taxon>
        <taxon>Megalopidae</taxon>
        <taxon>Megalops</taxon>
    </lineage>
</organism>
<protein>
    <recommendedName>
        <fullName evidence="8">C2H2-type domain-containing protein</fullName>
    </recommendedName>
</protein>
<gene>
    <name evidence="9" type="ORF">MATL_G00032400</name>
</gene>
<dbReference type="SMART" id="SM00355">
    <property type="entry name" value="ZnF_C2H2"/>
    <property type="match status" value="9"/>
</dbReference>
<dbReference type="Pfam" id="PF13894">
    <property type="entry name" value="zf-C2H2_4"/>
    <property type="match status" value="1"/>
</dbReference>
<keyword evidence="3 6" id="KW-0863">Zinc-finger</keyword>
<evidence type="ECO:0000256" key="2">
    <source>
        <dbReference type="ARBA" id="ARBA00022723"/>
    </source>
</evidence>
<dbReference type="FunFam" id="3.30.160.60:FF:000409">
    <property type="entry name" value="zinc finger protein 644 isoform X1"/>
    <property type="match status" value="1"/>
</dbReference>
<evidence type="ECO:0000256" key="5">
    <source>
        <dbReference type="ARBA" id="ARBA00023242"/>
    </source>
</evidence>
<dbReference type="InterPro" id="IPR013087">
    <property type="entry name" value="Znf_C2H2_type"/>
</dbReference>
<feature type="compositionally biased region" description="Basic and acidic residues" evidence="7">
    <location>
        <begin position="156"/>
        <end position="178"/>
    </location>
</feature>
<evidence type="ECO:0000256" key="6">
    <source>
        <dbReference type="PROSITE-ProRule" id="PRU00042"/>
    </source>
</evidence>
<evidence type="ECO:0000313" key="10">
    <source>
        <dbReference type="Proteomes" id="UP001046870"/>
    </source>
</evidence>
<evidence type="ECO:0000313" key="9">
    <source>
        <dbReference type="EMBL" id="KAG7488243.1"/>
    </source>
</evidence>
<keyword evidence="2" id="KW-0479">Metal-binding</keyword>
<feature type="domain" description="C2H2-type" evidence="8">
    <location>
        <begin position="976"/>
        <end position="998"/>
    </location>
</feature>
<dbReference type="InterPro" id="IPR055125">
    <property type="entry name" value="Wiz_C_Znf"/>
</dbReference>
<dbReference type="PROSITE" id="PS00028">
    <property type="entry name" value="ZINC_FINGER_C2H2_1"/>
    <property type="match status" value="3"/>
</dbReference>
<evidence type="ECO:0000256" key="7">
    <source>
        <dbReference type="SAM" id="MobiDB-lite"/>
    </source>
</evidence>
<evidence type="ECO:0000256" key="4">
    <source>
        <dbReference type="ARBA" id="ARBA00022833"/>
    </source>
</evidence>
<reference evidence="9" key="1">
    <citation type="submission" date="2021-01" db="EMBL/GenBank/DDBJ databases">
        <authorList>
            <person name="Zahm M."/>
            <person name="Roques C."/>
            <person name="Cabau C."/>
            <person name="Klopp C."/>
            <person name="Donnadieu C."/>
            <person name="Jouanno E."/>
            <person name="Lampietro C."/>
            <person name="Louis A."/>
            <person name="Herpin A."/>
            <person name="Echchiki A."/>
            <person name="Berthelot C."/>
            <person name="Parey E."/>
            <person name="Roest-Crollius H."/>
            <person name="Braasch I."/>
            <person name="Postlethwait J."/>
            <person name="Bobe J."/>
            <person name="Montfort J."/>
            <person name="Bouchez O."/>
            <person name="Begum T."/>
            <person name="Mejri S."/>
            <person name="Adams A."/>
            <person name="Chen W.-J."/>
            <person name="Guiguen Y."/>
        </authorList>
    </citation>
    <scope>NUCLEOTIDE SEQUENCE</scope>
    <source>
        <strain evidence="9">YG-15Mar2019-1</strain>
        <tissue evidence="9">Brain</tissue>
    </source>
</reference>
<feature type="domain" description="C2H2-type" evidence="8">
    <location>
        <begin position="402"/>
        <end position="429"/>
    </location>
</feature>
<dbReference type="SUPFAM" id="SSF57667">
    <property type="entry name" value="beta-beta-alpha zinc fingers"/>
    <property type="match status" value="1"/>
</dbReference>
<dbReference type="PANTHER" id="PTHR24396:SF25">
    <property type="entry name" value="ZINC FINGER PROTEIN 644"/>
    <property type="match status" value="1"/>
</dbReference>
<name>A0A9D3TD15_MEGAT</name>
<keyword evidence="10" id="KW-1185">Reference proteome</keyword>
<evidence type="ECO:0000256" key="1">
    <source>
        <dbReference type="ARBA" id="ARBA00004123"/>
    </source>
</evidence>
<dbReference type="InterPro" id="IPR051643">
    <property type="entry name" value="Transcr_Reg_ZincFinger"/>
</dbReference>
<dbReference type="GO" id="GO:0000981">
    <property type="term" value="F:DNA-binding transcription factor activity, RNA polymerase II-specific"/>
    <property type="evidence" value="ECO:0007669"/>
    <property type="project" value="TreeGrafter"/>
</dbReference>
<dbReference type="OrthoDB" id="8669871at2759"/>
<dbReference type="Pfam" id="PF00096">
    <property type="entry name" value="zf-C2H2"/>
    <property type="match status" value="1"/>
</dbReference>
<accession>A0A9D3TD15</accession>
<keyword evidence="4" id="KW-0862">Zinc</keyword>
<feature type="region of interest" description="Disordered" evidence="7">
    <location>
        <begin position="156"/>
        <end position="184"/>
    </location>
</feature>
<feature type="compositionally biased region" description="Polar residues" evidence="7">
    <location>
        <begin position="21"/>
        <end position="36"/>
    </location>
</feature>
<feature type="compositionally biased region" description="Basic residues" evidence="7">
    <location>
        <begin position="756"/>
        <end position="765"/>
    </location>
</feature>
<feature type="region of interest" description="Disordered" evidence="7">
    <location>
        <begin position="739"/>
        <end position="765"/>
    </location>
</feature>
<sequence>MANLKQNVNKEKDLDSESDSPDITQESLGGQTHSCRNNTFSLPVQLSLDSLEKPLNGAQPTLFVRSSVPAVSATADALPTGALVNGPGSHPTSDELSVLNKGSVSLSNALYVERVGKVYRPQVSQLTNEPRPDTRKNKAESLLKTLSMPAGVDVLWSKDDGSESEAHGTSLSREDQDKMPTGQTKTIWGFDAESLEYSWGDYDLNWDPQKEFMQFLWNDHSKEEGVVMENEAMSLSVSRRRRKGKMDTMEMADLSEDVCSNLSHTFKRSLMDGGSDYESPISNKKVHFFRKKPSLQSSVDSCEKYSSNTVVAIKQLILSAPVKKHHNGNSIGEADSLSLVSGKLKQLKTELSTGLGSEQGLSFFPCTKSNINFKEKKHLHRHMMYHLEGHNQVHHLNVPQPFICRECGHSFRDHSSLLKHMIIHQERREKLMEEIKGPNELQDKGRNVRLQCPQCVFGTSCPKIFVQHAETHKRDKRYYCCGECNHMTVTEHELEAHLYAAHCVTCKPHYMMLMKSDRSEEQVKFSPKKNDVSITISFPCKICPFSTRSKNVLKKHDELMHQLLYQDDFESSSHNDTNVCAAPIFERNVLSKSQKTDSQRHQLKPKFIIEKQAFRKKVELPFWSNGIADLFIKSKSSQKARKGFNSSLFKWSPSNSTNKLSPSVRRSDKPSKLSLQLAKKIDITGLLYDDDSEDDQGYRSNSGNVEKPKSFLSCCEPLASKTEPSCMYYPGCDSDILNGQGDSEDSDSRHSTTQSRIKKPTSKRKMSTLCHNIMDKAVHFIPKHEQTPKRHEVSEDSYEDTYDFSDYTSEATTNFLGCSENEQNLYARSYFICRQRFPMKGDSGPSSDPFEKHCKEEKGSDETQKLVVKKECVKSKLSEEPLESGMAPRSDSSNLSPFGMEQKSCPYCPAVFESGVGLSNHVRGHLHRVGLSYDARHVVSPEQVASQDRRPRICRKITLVSRRIKKANKPESQTEHTCPLCGGWFDTKTGLSNHVRGHLKQIGKTISSKSKSPLCILNEMMQDEEEYHNILQVLNKKRFRSRPFVPQKFASSDGLFLTPTGIPVKIQHANQGGRPWGLSMLQQEEESQEKRQTKTEHGVRGRSSSTLIELLKRKKLDEGLGLKNCSQVARKHLDTSCPKETDAEPQLMRIEPSWTQEKSEINKKVCAHCNTTFPSAVSLSNHVRAYARRKRVALLEGTSYDCKQKKQKLRPGPKKKVFPLPHRADEIYRLTCRFCDLVFQGPLSVQEDWIKHLQRHIMNASVPCTGAGMVEVTSLSKDLPSTPEDQTPLLVLQAAS</sequence>
<feature type="region of interest" description="Disordered" evidence="7">
    <location>
        <begin position="1"/>
        <end position="36"/>
    </location>
</feature>